<dbReference type="KEGG" id="moi:MOVS_10895"/>
<geneLocation type="plasmid" evidence="3">
    <name>pmov1</name>
</geneLocation>
<accession>A0A378QCX9</accession>
<evidence type="ECO:0000313" key="2">
    <source>
        <dbReference type="EMBL" id="STY98561.1"/>
    </source>
</evidence>
<evidence type="ECO:0000313" key="3">
    <source>
        <dbReference type="Proteomes" id="UP000076765"/>
    </source>
</evidence>
<organism evidence="2 4">
    <name type="scientific">Moraxella ovis</name>
    <dbReference type="NCBI Taxonomy" id="29433"/>
    <lineage>
        <taxon>Bacteria</taxon>
        <taxon>Pseudomonadati</taxon>
        <taxon>Pseudomonadota</taxon>
        <taxon>Gammaproteobacteria</taxon>
        <taxon>Moraxellales</taxon>
        <taxon>Moraxellaceae</taxon>
        <taxon>Moraxella</taxon>
    </lineage>
</organism>
<dbReference type="RefSeq" id="WP_063515103.1">
    <property type="nucleotide sequence ID" value="NZ_CP011159.1"/>
</dbReference>
<name>A0A378QCX9_9GAMM</name>
<dbReference type="EMBL" id="CP011159">
    <property type="protein sequence ID" value="ANB92583.1"/>
    <property type="molecule type" value="Genomic_DNA"/>
</dbReference>
<geneLocation type="plasmid" evidence="1">
    <name>pMOV1</name>
</geneLocation>
<keyword evidence="3" id="KW-1185">Reference proteome</keyword>
<evidence type="ECO:0000313" key="4">
    <source>
        <dbReference type="Proteomes" id="UP000255102"/>
    </source>
</evidence>
<gene>
    <name evidence="1" type="ORF">MOVS_10895</name>
    <name evidence="2" type="ORF">NCTC11227_02237</name>
</gene>
<dbReference type="Proteomes" id="UP000076765">
    <property type="component" value="Plasmid pMOV1"/>
</dbReference>
<reference evidence="1 3" key="1">
    <citation type="submission" date="2015-04" db="EMBL/GenBank/DDBJ databases">
        <authorList>
            <person name="Calcutt M.J."/>
            <person name="Foecking M.F."/>
        </authorList>
    </citation>
    <scope>NUCLEOTIDE SEQUENCE [LARGE SCALE GENOMIC DNA]</scope>
    <source>
        <strain evidence="1 3">199/55</strain>
        <plasmid evidence="1">pMOV1</plasmid>
        <plasmid evidence="3">pmov1</plasmid>
    </source>
</reference>
<keyword evidence="1" id="KW-0614">Plasmid</keyword>
<reference evidence="2 4" key="2">
    <citation type="submission" date="2018-06" db="EMBL/GenBank/DDBJ databases">
        <authorList>
            <consortium name="Pathogen Informatics"/>
            <person name="Doyle S."/>
        </authorList>
    </citation>
    <scope>NUCLEOTIDE SEQUENCE [LARGE SCALE GENOMIC DNA]</scope>
    <source>
        <strain evidence="2 4">NCTC11227</strain>
    </source>
</reference>
<evidence type="ECO:0000313" key="1">
    <source>
        <dbReference type="EMBL" id="ANB92583.1"/>
    </source>
</evidence>
<sequence>MSELQFLQDYTIELLQYEQSEQLINGTKAFYYIDNLVTPAVQNIANKIAPYTSNHRFKRSPMQIELVFDTPLVSENVFSIFVNNEMTEIVFYMHSPAVYSETKTLTINDPTVFNEQDIWLEFVKMMSDRRVSLEQEFGLVPTPKDE</sequence>
<proteinExistence type="predicted"/>
<dbReference type="AlphaFoldDB" id="A0A378QCX9"/>
<protein>
    <submittedName>
        <fullName evidence="2">Uncharacterized protein</fullName>
    </submittedName>
</protein>
<dbReference type="EMBL" id="UGPW01000002">
    <property type="protein sequence ID" value="STY98561.1"/>
    <property type="molecule type" value="Genomic_DNA"/>
</dbReference>
<dbReference type="Proteomes" id="UP000255102">
    <property type="component" value="Unassembled WGS sequence"/>
</dbReference>